<reference evidence="5" key="1">
    <citation type="submission" date="2022-06" db="EMBL/GenBank/DDBJ databases">
        <title>Sequencing the genomes of 1000 actinobacteria strains.</title>
        <authorList>
            <person name="Klenk H.-P."/>
        </authorList>
    </citation>
    <scope>NUCLEOTIDE SEQUENCE</scope>
    <source>
        <strain evidence="5">DSM 46694</strain>
    </source>
</reference>
<evidence type="ECO:0000256" key="4">
    <source>
        <dbReference type="ARBA" id="ARBA00023136"/>
    </source>
</evidence>
<dbReference type="AlphaFoldDB" id="A0A9X2GPJ5"/>
<dbReference type="Proteomes" id="UP001139648">
    <property type="component" value="Unassembled WGS sequence"/>
</dbReference>
<dbReference type="PANTHER" id="PTHR12704:SF2">
    <property type="entry name" value="GOLGI PHOSPHOPROTEIN 3 HOMOLOG SAURON"/>
    <property type="match status" value="1"/>
</dbReference>
<dbReference type="InterPro" id="IPR008628">
    <property type="entry name" value="GPP34-like"/>
</dbReference>
<protein>
    <recommendedName>
        <fullName evidence="7">GPP34 family phosphoprotein</fullName>
    </recommendedName>
</protein>
<dbReference type="InterPro" id="IPR038261">
    <property type="entry name" value="GPP34-like_sf"/>
</dbReference>
<organism evidence="5 6">
    <name type="scientific">Nonomuraea thailandensis</name>
    <dbReference type="NCBI Taxonomy" id="1188745"/>
    <lineage>
        <taxon>Bacteria</taxon>
        <taxon>Bacillati</taxon>
        <taxon>Actinomycetota</taxon>
        <taxon>Actinomycetes</taxon>
        <taxon>Streptosporangiales</taxon>
        <taxon>Streptosporangiaceae</taxon>
        <taxon>Nonomuraea</taxon>
    </lineage>
</organism>
<evidence type="ECO:0000256" key="3">
    <source>
        <dbReference type="ARBA" id="ARBA00023121"/>
    </source>
</evidence>
<sequence length="224" mass="23152">MTVTIAEELLLLAYSDDKGRPLVSTAYLDPAVAGALLAELAVHDRVELTGRKLTGRKLTVTDPAPLGDDELDAVLALMAGRKSDRSPAWWVQKLQSHKLRNRLLSRLAGMGVLSEQRGRALGLFPVTRWPEVFPGVEADVRERVSAVLAGADPDDRTAALISLVHAAGLSRKAFPGADRKRVKHIAQGAWAAQAVAQVIAAIGAAVTSSGGGGGDGGGGGGGGG</sequence>
<dbReference type="EMBL" id="JAMZEB010000002">
    <property type="protein sequence ID" value="MCP2363164.1"/>
    <property type="molecule type" value="Genomic_DNA"/>
</dbReference>
<dbReference type="GO" id="GO:0048194">
    <property type="term" value="P:Golgi vesicle budding"/>
    <property type="evidence" value="ECO:0007669"/>
    <property type="project" value="TreeGrafter"/>
</dbReference>
<keyword evidence="2" id="KW-0333">Golgi apparatus</keyword>
<dbReference type="GO" id="GO:0012505">
    <property type="term" value="C:endomembrane system"/>
    <property type="evidence" value="ECO:0007669"/>
    <property type="project" value="UniProtKB-ARBA"/>
</dbReference>
<comment type="caution">
    <text evidence="5">The sequence shown here is derived from an EMBL/GenBank/DDBJ whole genome shotgun (WGS) entry which is preliminary data.</text>
</comment>
<dbReference type="GO" id="GO:0007030">
    <property type="term" value="P:Golgi organization"/>
    <property type="evidence" value="ECO:0007669"/>
    <property type="project" value="TreeGrafter"/>
</dbReference>
<gene>
    <name evidence="5" type="ORF">HD597_010184</name>
</gene>
<accession>A0A9X2GPJ5</accession>
<keyword evidence="3" id="KW-0446">Lipid-binding</keyword>
<dbReference type="Gene3D" id="1.10.3630.10">
    <property type="entry name" value="yeast vps74-n-term truncation variant domain like"/>
    <property type="match status" value="1"/>
</dbReference>
<dbReference type="Pfam" id="PF05719">
    <property type="entry name" value="GPP34"/>
    <property type="match status" value="1"/>
</dbReference>
<evidence type="ECO:0000256" key="1">
    <source>
        <dbReference type="ARBA" id="ARBA00004255"/>
    </source>
</evidence>
<evidence type="ECO:0000313" key="5">
    <source>
        <dbReference type="EMBL" id="MCP2363164.1"/>
    </source>
</evidence>
<dbReference type="GO" id="GO:0006890">
    <property type="term" value="P:retrograde vesicle-mediated transport, Golgi to endoplasmic reticulum"/>
    <property type="evidence" value="ECO:0007669"/>
    <property type="project" value="TreeGrafter"/>
</dbReference>
<evidence type="ECO:0008006" key="7">
    <source>
        <dbReference type="Google" id="ProtNLM"/>
    </source>
</evidence>
<dbReference type="GO" id="GO:0043001">
    <property type="term" value="P:Golgi to plasma membrane protein transport"/>
    <property type="evidence" value="ECO:0007669"/>
    <property type="project" value="TreeGrafter"/>
</dbReference>
<keyword evidence="4" id="KW-0472">Membrane</keyword>
<evidence type="ECO:0000256" key="2">
    <source>
        <dbReference type="ARBA" id="ARBA00023034"/>
    </source>
</evidence>
<dbReference type="GO" id="GO:0070273">
    <property type="term" value="F:phosphatidylinositol-4-phosphate binding"/>
    <property type="evidence" value="ECO:0007669"/>
    <property type="project" value="InterPro"/>
</dbReference>
<proteinExistence type="predicted"/>
<comment type="subcellular location">
    <subcellularLocation>
        <location evidence="1">Golgi apparatus membrane</location>
        <topology evidence="1">Peripheral membrane protein</topology>
        <orientation evidence="1">Cytoplasmic side</orientation>
    </subcellularLocation>
</comment>
<name>A0A9X2GPJ5_9ACTN</name>
<keyword evidence="6" id="KW-1185">Reference proteome</keyword>
<dbReference type="GO" id="GO:0005829">
    <property type="term" value="C:cytosol"/>
    <property type="evidence" value="ECO:0007669"/>
    <property type="project" value="TreeGrafter"/>
</dbReference>
<dbReference type="RefSeq" id="WP_253754552.1">
    <property type="nucleotide sequence ID" value="NZ_BAABKA010000023.1"/>
</dbReference>
<dbReference type="PANTHER" id="PTHR12704">
    <property type="entry name" value="TRANS-GOLGI PROTEIN GMX33"/>
    <property type="match status" value="1"/>
</dbReference>
<evidence type="ECO:0000313" key="6">
    <source>
        <dbReference type="Proteomes" id="UP001139648"/>
    </source>
</evidence>